<keyword evidence="4" id="KW-1185">Reference proteome</keyword>
<keyword evidence="2" id="KW-0732">Signal</keyword>
<proteinExistence type="predicted"/>
<comment type="caution">
    <text evidence="3">The sequence shown here is derived from an EMBL/GenBank/DDBJ whole genome shotgun (WGS) entry which is preliminary data.</text>
</comment>
<feature type="chain" id="PRO_5046950337" description="CopL family metal-binding regulatory protein" evidence="2">
    <location>
        <begin position="33"/>
        <end position="138"/>
    </location>
</feature>
<dbReference type="EMBL" id="JBHSNF010000002">
    <property type="protein sequence ID" value="MFC5526371.1"/>
    <property type="molecule type" value="Genomic_DNA"/>
</dbReference>
<evidence type="ECO:0000313" key="3">
    <source>
        <dbReference type="EMBL" id="MFC5526371.1"/>
    </source>
</evidence>
<gene>
    <name evidence="3" type="ORF">ACFPPA_11570</name>
</gene>
<feature type="signal peptide" evidence="2">
    <location>
        <begin position="1"/>
        <end position="32"/>
    </location>
</feature>
<name>A0ABW0QN17_9GAMM</name>
<evidence type="ECO:0008006" key="5">
    <source>
        <dbReference type="Google" id="ProtNLM"/>
    </source>
</evidence>
<organism evidence="3 4">
    <name type="scientific">Rhodanobacter ginsengisoli</name>
    <dbReference type="NCBI Taxonomy" id="418646"/>
    <lineage>
        <taxon>Bacteria</taxon>
        <taxon>Pseudomonadati</taxon>
        <taxon>Pseudomonadota</taxon>
        <taxon>Gammaproteobacteria</taxon>
        <taxon>Lysobacterales</taxon>
        <taxon>Rhodanobacteraceae</taxon>
        <taxon>Rhodanobacter</taxon>
    </lineage>
</organism>
<reference evidence="4" key="1">
    <citation type="journal article" date="2019" name="Int. J. Syst. Evol. Microbiol.">
        <title>The Global Catalogue of Microorganisms (GCM) 10K type strain sequencing project: providing services to taxonomists for standard genome sequencing and annotation.</title>
        <authorList>
            <consortium name="The Broad Institute Genomics Platform"/>
            <consortium name="The Broad Institute Genome Sequencing Center for Infectious Disease"/>
            <person name="Wu L."/>
            <person name="Ma J."/>
        </authorList>
    </citation>
    <scope>NUCLEOTIDE SEQUENCE [LARGE SCALE GENOMIC DNA]</scope>
    <source>
        <strain evidence="4">CGMCC 1.16619</strain>
    </source>
</reference>
<evidence type="ECO:0000256" key="1">
    <source>
        <dbReference type="SAM" id="MobiDB-lite"/>
    </source>
</evidence>
<accession>A0ABW0QN17</accession>
<evidence type="ECO:0000256" key="2">
    <source>
        <dbReference type="SAM" id="SignalP"/>
    </source>
</evidence>
<dbReference type="Proteomes" id="UP001596114">
    <property type="component" value="Unassembled WGS sequence"/>
</dbReference>
<protein>
    <recommendedName>
        <fullName evidence="5">CopL family metal-binding regulatory protein</fullName>
    </recommendedName>
</protein>
<sequence length="138" mass="14320">MNRSLRHSARTQSLRLMAWFAWLIMAMAPAHGTPAGMVGDGHPASMISSMTQAPAHVSRGMSGMADDCCAGQLHHGEGLAGNCHCPAACAATLPLTGMQELGPIPPVIFQVPPHGPDASGVVHAPPLRPPMSRTARSS</sequence>
<evidence type="ECO:0000313" key="4">
    <source>
        <dbReference type="Proteomes" id="UP001596114"/>
    </source>
</evidence>
<dbReference type="RefSeq" id="WP_377319979.1">
    <property type="nucleotide sequence ID" value="NZ_JBHSNF010000002.1"/>
</dbReference>
<feature type="region of interest" description="Disordered" evidence="1">
    <location>
        <begin position="115"/>
        <end position="138"/>
    </location>
</feature>